<accession>A0ABS6HBN3</accession>
<dbReference type="SFLD" id="SFLDS00029">
    <property type="entry name" value="Radical_SAM"/>
    <property type="match status" value="1"/>
</dbReference>
<feature type="domain" description="Radical SAM core" evidence="1">
    <location>
        <begin position="143"/>
        <end position="371"/>
    </location>
</feature>
<dbReference type="Proteomes" id="UP000689967">
    <property type="component" value="Unassembled WGS sequence"/>
</dbReference>
<reference evidence="2 3" key="1">
    <citation type="submission" date="2021-01" db="EMBL/GenBank/DDBJ databases">
        <title>Roseomonas sp. nov, a bacterium isolated from an oil production mixture in Yumen Oilfield.</title>
        <authorList>
            <person name="Wu D."/>
        </authorList>
    </citation>
    <scope>NUCLEOTIDE SEQUENCE [LARGE SCALE GENOMIC DNA]</scope>
    <source>
        <strain evidence="2 3">ROY-5-3</strain>
    </source>
</reference>
<dbReference type="PROSITE" id="PS51918">
    <property type="entry name" value="RADICAL_SAM"/>
    <property type="match status" value="1"/>
</dbReference>
<dbReference type="NCBIfam" id="TIGR03978">
    <property type="entry name" value="rSAM_paired_1"/>
    <property type="match status" value="1"/>
</dbReference>
<dbReference type="CDD" id="cd01335">
    <property type="entry name" value="Radical_SAM"/>
    <property type="match status" value="1"/>
</dbReference>
<sequence length="539" mass="57516">MTPDGFSASADAFGEQPSNAQLSHARWNDGDAWRNVIATAALGVGSSTLRSRFASRGPGGFGLLPVRSTRLPSLSGRLLVTNEAGEFALLTEAEHAALLDGTLPRGTAAYDALLARHMIHEGQVAVPLRLLATKLRTKKAFVLEGPSLHIMVPTLRCDHSCGYCQVSRRRMDEAGYDMSPTHALAAVDRILESPAKALTVEFQGGEPLLAFDVIQRVTEEVTRRAAGRSVTFSMTSTLHHLTPEIAAFLRDHAFQLSASIDGPAAVHDSNRPVPGGNSLAKTLQGVALAREVLGPANVAAITTVTRSGLEQPEAMVNALVSLGFRSLFLRSVSPFGFAVRSARRTGYDMAAFLAFYERALRRILELNRGGLAVEEAYAAVLLRHMLTPFHSGYLDLRSPAGAGLGVLVYDHDGSVYASDEGRMLGATGDPTFRLGAVTEPLAQLMASAAMETLARGGVAEEQPGCRDCALVPWCGSDPVHHHATAGDVAADRLSSDFCQRHMGLFDLLLGLLEHGDAATRDVLLSWATRRWGTDGAPLA</sequence>
<dbReference type="Pfam" id="PF04055">
    <property type="entry name" value="Radical_SAM"/>
    <property type="match status" value="1"/>
</dbReference>
<organism evidence="2 3">
    <name type="scientific">Falsiroseomonas oleicola</name>
    <dbReference type="NCBI Taxonomy" id="2801474"/>
    <lineage>
        <taxon>Bacteria</taxon>
        <taxon>Pseudomonadati</taxon>
        <taxon>Pseudomonadota</taxon>
        <taxon>Alphaproteobacteria</taxon>
        <taxon>Acetobacterales</taxon>
        <taxon>Roseomonadaceae</taxon>
        <taxon>Falsiroseomonas</taxon>
    </lineage>
</organism>
<dbReference type="PANTHER" id="PTHR43273:SF8">
    <property type="entry name" value="RADICAL SAM DOMAIN PROTEIN"/>
    <property type="match status" value="1"/>
</dbReference>
<dbReference type="InterPro" id="IPR023867">
    <property type="entry name" value="Sulphatase_maturase_rSAM"/>
</dbReference>
<gene>
    <name evidence="2" type="primary">hxsB</name>
    <name evidence="2" type="ORF">JJQ90_20615</name>
</gene>
<protein>
    <submittedName>
        <fullName evidence="2">His-Xaa-Ser system radical SAM maturase HxsB</fullName>
    </submittedName>
</protein>
<comment type="caution">
    <text evidence="2">The sequence shown here is derived from an EMBL/GenBank/DDBJ whole genome shotgun (WGS) entry which is preliminary data.</text>
</comment>
<dbReference type="PANTHER" id="PTHR43273">
    <property type="entry name" value="ANAEROBIC SULFATASE-MATURATING ENZYME HOMOLOG ASLB-RELATED"/>
    <property type="match status" value="1"/>
</dbReference>
<dbReference type="InterPro" id="IPR024023">
    <property type="entry name" value="rSAM_paired_HxsB"/>
</dbReference>
<evidence type="ECO:0000259" key="1">
    <source>
        <dbReference type="PROSITE" id="PS51918"/>
    </source>
</evidence>
<dbReference type="SFLD" id="SFLDG01386">
    <property type="entry name" value="main_SPASM_domain-containing"/>
    <property type="match status" value="1"/>
</dbReference>
<dbReference type="InterPro" id="IPR007197">
    <property type="entry name" value="rSAM"/>
</dbReference>
<dbReference type="RefSeq" id="WP_216878141.1">
    <property type="nucleotide sequence ID" value="NZ_JAERQM010000006.1"/>
</dbReference>
<dbReference type="EMBL" id="JAERQM010000006">
    <property type="protein sequence ID" value="MBU8546137.1"/>
    <property type="molecule type" value="Genomic_DNA"/>
</dbReference>
<dbReference type="SFLD" id="SFLDG01067">
    <property type="entry name" value="SPASM/twitch_domain_containing"/>
    <property type="match status" value="1"/>
</dbReference>
<name>A0ABS6HBN3_9PROT</name>
<proteinExistence type="predicted"/>
<evidence type="ECO:0000313" key="2">
    <source>
        <dbReference type="EMBL" id="MBU8546137.1"/>
    </source>
</evidence>
<evidence type="ECO:0000313" key="3">
    <source>
        <dbReference type="Proteomes" id="UP000689967"/>
    </source>
</evidence>
<keyword evidence="3" id="KW-1185">Reference proteome</keyword>
<dbReference type="SFLD" id="SFLDG01384">
    <property type="entry name" value="thioether_bond_formation_requi"/>
    <property type="match status" value="1"/>
</dbReference>